<evidence type="ECO:0000256" key="1">
    <source>
        <dbReference type="SAM" id="MobiDB-lite"/>
    </source>
</evidence>
<dbReference type="AlphaFoldDB" id="A0A0J8JKS4"/>
<dbReference type="Gene3D" id="2.60.40.2130">
    <property type="entry name" value="F-spondin domain"/>
    <property type="match status" value="1"/>
</dbReference>
<proteinExistence type="predicted"/>
<feature type="domain" description="Spondin" evidence="2">
    <location>
        <begin position="27"/>
        <end position="143"/>
    </location>
</feature>
<feature type="compositionally biased region" description="Low complexity" evidence="1">
    <location>
        <begin position="173"/>
        <end position="183"/>
    </location>
</feature>
<name>A0A0J8JKS4_9ALTE</name>
<keyword evidence="4" id="KW-1185">Reference proteome</keyword>
<protein>
    <recommendedName>
        <fullName evidence="2">Spondin domain-containing protein</fullName>
    </recommendedName>
</protein>
<dbReference type="STRING" id="1513271.XM47_11420"/>
<organism evidence="3 4">
    <name type="scientific">Catenovulum maritimum</name>
    <dbReference type="NCBI Taxonomy" id="1513271"/>
    <lineage>
        <taxon>Bacteria</taxon>
        <taxon>Pseudomonadati</taxon>
        <taxon>Pseudomonadota</taxon>
        <taxon>Gammaproteobacteria</taxon>
        <taxon>Alteromonadales</taxon>
        <taxon>Alteromonadaceae</taxon>
        <taxon>Catenovulum</taxon>
    </lineage>
</organism>
<dbReference type="Pfam" id="PF06468">
    <property type="entry name" value="Spond_N"/>
    <property type="match status" value="1"/>
</dbReference>
<dbReference type="InterPro" id="IPR038678">
    <property type="entry name" value="Spondin_N_sf"/>
</dbReference>
<dbReference type="PATRIC" id="fig|1513271.3.peg.2324"/>
<feature type="region of interest" description="Disordered" evidence="1">
    <location>
        <begin position="151"/>
        <end position="197"/>
    </location>
</feature>
<evidence type="ECO:0000313" key="3">
    <source>
        <dbReference type="EMBL" id="KMT65101.1"/>
    </source>
</evidence>
<sequence>MATTLLASASASAANIEVELYNLTHAISFTPILVSAHDANTSLFHVGETASSALQKMAEGGNTGDLKTAVTAAGGANLDLTTAPTLAGTKHMGMLDTGTNMYLSVTAMMLPTNDGFVGLDSWKIPSEAGTYTVMLNAYDAGTEVNDEIINGGGDAGTPGIPADPSGNAGSGATGASSNEANSNVHIHPGNVGDTDATGGISDVNSTVHRWLNPVAKLVVTVK</sequence>
<dbReference type="InterPro" id="IPR009465">
    <property type="entry name" value="Spondin_N"/>
</dbReference>
<comment type="caution">
    <text evidence="3">The sequence shown here is derived from an EMBL/GenBank/DDBJ whole genome shotgun (WGS) entry which is preliminary data.</text>
</comment>
<reference evidence="3 4" key="1">
    <citation type="submission" date="2015-04" db="EMBL/GenBank/DDBJ databases">
        <title>Draft Genome Sequence of the Novel Agar-Digesting Marine Bacterium Q1.</title>
        <authorList>
            <person name="Li Y."/>
            <person name="Li D."/>
            <person name="Chen G."/>
            <person name="Du Z."/>
        </authorList>
    </citation>
    <scope>NUCLEOTIDE SEQUENCE [LARGE SCALE GENOMIC DNA]</scope>
    <source>
        <strain evidence="3 4">Q1</strain>
    </source>
</reference>
<evidence type="ECO:0000313" key="4">
    <source>
        <dbReference type="Proteomes" id="UP000037600"/>
    </source>
</evidence>
<dbReference type="EMBL" id="LAZL01000016">
    <property type="protein sequence ID" value="KMT65101.1"/>
    <property type="molecule type" value="Genomic_DNA"/>
</dbReference>
<evidence type="ECO:0000259" key="2">
    <source>
        <dbReference type="Pfam" id="PF06468"/>
    </source>
</evidence>
<accession>A0A0J8JKS4</accession>
<dbReference type="NCBIfam" id="NF038123">
    <property type="entry name" value="NF038123_dom"/>
    <property type="match status" value="1"/>
</dbReference>
<dbReference type="Proteomes" id="UP000037600">
    <property type="component" value="Unassembled WGS sequence"/>
</dbReference>
<gene>
    <name evidence="3" type="ORF">XM47_11420</name>
</gene>